<evidence type="ECO:0000259" key="7">
    <source>
        <dbReference type="Pfam" id="PF04138"/>
    </source>
</evidence>
<dbReference type="PANTHER" id="PTHR38459:SF1">
    <property type="entry name" value="PROPHAGE BACTOPRENOL-LINKED GLUCOSE TRANSLOCASE HOMOLOG"/>
    <property type="match status" value="1"/>
</dbReference>
<dbReference type="Proteomes" id="UP001197028">
    <property type="component" value="Unassembled WGS sequence"/>
</dbReference>
<dbReference type="Pfam" id="PF04138">
    <property type="entry name" value="GtrA_DPMS_TM"/>
    <property type="match status" value="1"/>
</dbReference>
<evidence type="ECO:0000256" key="1">
    <source>
        <dbReference type="ARBA" id="ARBA00004141"/>
    </source>
</evidence>
<dbReference type="PANTHER" id="PTHR38459">
    <property type="entry name" value="PROPHAGE BACTOPRENOL-LINKED GLUCOSE TRANSLOCASE HOMOLOG"/>
    <property type="match status" value="1"/>
</dbReference>
<gene>
    <name evidence="8" type="ORF">HJG40_03920</name>
</gene>
<comment type="similarity">
    <text evidence="2">Belongs to the GtrA family.</text>
</comment>
<evidence type="ECO:0000256" key="6">
    <source>
        <dbReference type="SAM" id="Phobius"/>
    </source>
</evidence>
<dbReference type="RefSeq" id="WP_215862984.1">
    <property type="nucleotide sequence ID" value="NZ_JABELD010000025.1"/>
</dbReference>
<evidence type="ECO:0000313" key="8">
    <source>
        <dbReference type="EMBL" id="MBU2737963.1"/>
    </source>
</evidence>
<feature type="transmembrane region" description="Helical" evidence="6">
    <location>
        <begin position="37"/>
        <end position="57"/>
    </location>
</feature>
<feature type="transmembrane region" description="Helical" evidence="6">
    <location>
        <begin position="109"/>
        <end position="130"/>
    </location>
</feature>
<keyword evidence="3 6" id="KW-0812">Transmembrane</keyword>
<feature type="domain" description="GtrA/DPMS transmembrane" evidence="7">
    <location>
        <begin position="12"/>
        <end position="131"/>
    </location>
</feature>
<evidence type="ECO:0000313" key="9">
    <source>
        <dbReference type="Proteomes" id="UP001197028"/>
    </source>
</evidence>
<sequence length="137" mass="14797">MIPNKNISEIVRFGISGVAGFVVDTGIVVIFTRELGLGPIVAQVIAFTVAVTVTWLINRHWTFAEHASENWLHEWTRYVAANSVGAVVNNGIYAILVLTAVLFSKTPVLAVAAGSMAGMGFNFASSKLMVFKPMRNT</sequence>
<proteinExistence type="inferred from homology"/>
<feature type="transmembrane region" description="Helical" evidence="6">
    <location>
        <begin position="12"/>
        <end position="31"/>
    </location>
</feature>
<dbReference type="EMBL" id="JABELD010000025">
    <property type="protein sequence ID" value="MBU2737963.1"/>
    <property type="molecule type" value="Genomic_DNA"/>
</dbReference>
<evidence type="ECO:0000256" key="3">
    <source>
        <dbReference type="ARBA" id="ARBA00022692"/>
    </source>
</evidence>
<comment type="subcellular location">
    <subcellularLocation>
        <location evidence="1">Membrane</location>
        <topology evidence="1">Multi-pass membrane protein</topology>
    </subcellularLocation>
</comment>
<keyword evidence="4 6" id="KW-1133">Transmembrane helix</keyword>
<accession>A0ABS5ZMU1</accession>
<evidence type="ECO:0000256" key="5">
    <source>
        <dbReference type="ARBA" id="ARBA00023136"/>
    </source>
</evidence>
<dbReference type="InterPro" id="IPR051401">
    <property type="entry name" value="GtrA_CellWall_Glycosyl"/>
</dbReference>
<evidence type="ECO:0000256" key="4">
    <source>
        <dbReference type="ARBA" id="ARBA00022989"/>
    </source>
</evidence>
<name>A0ABS5ZMU1_9PROT</name>
<reference evidence="8 9" key="1">
    <citation type="journal article" date="2021" name="ISME J.">
        <title>Genomic evolution of the class Acidithiobacillia: deep-branching Proteobacteria living in extreme acidic conditions.</title>
        <authorList>
            <person name="Moya-Beltran A."/>
            <person name="Beard S."/>
            <person name="Rojas-Villalobos C."/>
            <person name="Issotta F."/>
            <person name="Gallardo Y."/>
            <person name="Ulloa R."/>
            <person name="Giaveno A."/>
            <person name="Degli Esposti M."/>
            <person name="Johnson D.B."/>
            <person name="Quatrini R."/>
        </authorList>
    </citation>
    <scope>NUCLEOTIDE SEQUENCE [LARGE SCALE GENOMIC DNA]</scope>
    <source>
        <strain evidence="8 9">ATCC 19703</strain>
    </source>
</reference>
<comment type="caution">
    <text evidence="8">The sequence shown here is derived from an EMBL/GenBank/DDBJ whole genome shotgun (WGS) entry which is preliminary data.</text>
</comment>
<keyword evidence="5 6" id="KW-0472">Membrane</keyword>
<protein>
    <submittedName>
        <fullName evidence="8">GtrA family protein</fullName>
    </submittedName>
</protein>
<evidence type="ECO:0000256" key="2">
    <source>
        <dbReference type="ARBA" id="ARBA00009399"/>
    </source>
</evidence>
<keyword evidence="9" id="KW-1185">Reference proteome</keyword>
<organism evidence="8 9">
    <name type="scientific">Acidithiobacillus concretivorus</name>
    <dbReference type="NCBI Taxonomy" id="3063952"/>
    <lineage>
        <taxon>Bacteria</taxon>
        <taxon>Pseudomonadati</taxon>
        <taxon>Pseudomonadota</taxon>
        <taxon>Acidithiobacillia</taxon>
        <taxon>Acidithiobacillales</taxon>
        <taxon>Acidithiobacillaceae</taxon>
        <taxon>Acidithiobacillus</taxon>
    </lineage>
</organism>
<feature type="transmembrane region" description="Helical" evidence="6">
    <location>
        <begin position="78"/>
        <end position="103"/>
    </location>
</feature>
<dbReference type="InterPro" id="IPR007267">
    <property type="entry name" value="GtrA_DPMS_TM"/>
</dbReference>